<protein>
    <submittedName>
        <fullName evidence="1">Uncharacterized protein</fullName>
    </submittedName>
</protein>
<evidence type="ECO:0000313" key="1">
    <source>
        <dbReference type="EMBL" id="KAI4860312.1"/>
    </source>
</evidence>
<reference evidence="1 2" key="1">
    <citation type="journal article" date="2022" name="New Phytol.">
        <title>Ecological generalism drives hyperdiversity of secondary metabolite gene clusters in xylarialean endophytes.</title>
        <authorList>
            <person name="Franco M.E.E."/>
            <person name="Wisecaver J.H."/>
            <person name="Arnold A.E."/>
            <person name="Ju Y.M."/>
            <person name="Slot J.C."/>
            <person name="Ahrendt S."/>
            <person name="Moore L.P."/>
            <person name="Eastman K.E."/>
            <person name="Scott K."/>
            <person name="Konkel Z."/>
            <person name="Mondo S.J."/>
            <person name="Kuo A."/>
            <person name="Hayes R.D."/>
            <person name="Haridas S."/>
            <person name="Andreopoulos B."/>
            <person name="Riley R."/>
            <person name="LaButti K."/>
            <person name="Pangilinan J."/>
            <person name="Lipzen A."/>
            <person name="Amirebrahimi M."/>
            <person name="Yan J."/>
            <person name="Adam C."/>
            <person name="Keymanesh K."/>
            <person name="Ng V."/>
            <person name="Louie K."/>
            <person name="Northen T."/>
            <person name="Drula E."/>
            <person name="Henrissat B."/>
            <person name="Hsieh H.M."/>
            <person name="Youens-Clark K."/>
            <person name="Lutzoni F."/>
            <person name="Miadlikowska J."/>
            <person name="Eastwood D.C."/>
            <person name="Hamelin R.C."/>
            <person name="Grigoriev I.V."/>
            <person name="U'Ren J.M."/>
        </authorList>
    </citation>
    <scope>NUCLEOTIDE SEQUENCE [LARGE SCALE GENOMIC DNA]</scope>
    <source>
        <strain evidence="1 2">CBS 119005</strain>
    </source>
</reference>
<comment type="caution">
    <text evidence="1">The sequence shown here is derived from an EMBL/GenBank/DDBJ whole genome shotgun (WGS) entry which is preliminary data.</text>
</comment>
<sequence length="313" mass="34607">MAPKSYFLLSEVATQDKVNHLLGRAVPFTSAKPEDEDNPLKRPTEGHIFPHLPPEGPDLRKLDELLYPQGIKAKEATTLLRSARGRDAKVALSKALALFHSTNNSNERNASIPGFRRLTMDQAPHRIEQLLKHREYAEPIITYFNKNPKGKLGIITSIICAMDMSLNVQHSQSRETGVELEIPSEALHAPPRTADLRGELSSSSTRLSETEGTYDGEVVVACGYIQMTRKRESGLLSGLTSVFRPKRTTEDDIEISSELIHPQTMTVSLPATRIPGDQEVILGGNLDSSDQRLNELAEQANDEDSDDDVALYA</sequence>
<accession>A0ACB9YM71</accession>
<organism evidence="1 2">
    <name type="scientific">Hypoxylon rubiginosum</name>
    <dbReference type="NCBI Taxonomy" id="110542"/>
    <lineage>
        <taxon>Eukaryota</taxon>
        <taxon>Fungi</taxon>
        <taxon>Dikarya</taxon>
        <taxon>Ascomycota</taxon>
        <taxon>Pezizomycotina</taxon>
        <taxon>Sordariomycetes</taxon>
        <taxon>Xylariomycetidae</taxon>
        <taxon>Xylariales</taxon>
        <taxon>Hypoxylaceae</taxon>
        <taxon>Hypoxylon</taxon>
    </lineage>
</organism>
<name>A0ACB9YM71_9PEZI</name>
<keyword evidence="2" id="KW-1185">Reference proteome</keyword>
<gene>
    <name evidence="1" type="ORF">F4820DRAFT_116920</name>
</gene>
<proteinExistence type="predicted"/>
<dbReference type="Proteomes" id="UP001497700">
    <property type="component" value="Unassembled WGS sequence"/>
</dbReference>
<dbReference type="EMBL" id="MU393591">
    <property type="protein sequence ID" value="KAI4860312.1"/>
    <property type="molecule type" value="Genomic_DNA"/>
</dbReference>
<evidence type="ECO:0000313" key="2">
    <source>
        <dbReference type="Proteomes" id="UP001497700"/>
    </source>
</evidence>